<dbReference type="OrthoDB" id="9766361at2"/>
<dbReference type="Pfam" id="PF13365">
    <property type="entry name" value="Trypsin_2"/>
    <property type="match status" value="1"/>
</dbReference>
<comment type="caution">
    <text evidence="2">The sequence shown here is derived from an EMBL/GenBank/DDBJ whole genome shotgun (WGS) entry which is preliminary data.</text>
</comment>
<sequence>MSNAEARDDRNARGHIPAFGAWLAVSVLLALAVATALTWLLLREPETVVRDGPVPPPQPPTAEMLAEVERLDALSFEAGKRLQEILRAVAAYECPPGTAPADRARFEALKEKARAMLAAAGDILPDRAAAPAAQAEPAVARAVAPPTQGQATPMSVAALSQLLEKAVVFVISFQDRRPVGTGTAFFIAPDLLVTNRHVIQEGDAEQIIVTSESLGDVVRARVIARSPDGRPGDPDFALLRTERPAAPGVLPLSPAHSKLMDIIVAGYPGLALQTDAGFLKLAYGDRTSAPDMHQNRGEIRSTQELPGTTSIIHTADVLTGYSGGPLIDMCGRVVGVNTFIQVDRQQSGKFNSAQSTGDLVQFLNRSNIDIPEQQMICKK</sequence>
<proteinExistence type="predicted"/>
<dbReference type="PANTHER" id="PTHR43019:SF23">
    <property type="entry name" value="PROTEASE DO-LIKE 5, CHLOROPLASTIC"/>
    <property type="match status" value="1"/>
</dbReference>
<dbReference type="PANTHER" id="PTHR43019">
    <property type="entry name" value="SERINE ENDOPROTEASE DEGS"/>
    <property type="match status" value="1"/>
</dbReference>
<dbReference type="EMBL" id="PHIG01000056">
    <property type="protein sequence ID" value="PJK27724.1"/>
    <property type="molecule type" value="Genomic_DNA"/>
</dbReference>
<keyword evidence="1" id="KW-0472">Membrane</keyword>
<accession>A0A2M9FW91</accession>
<dbReference type="GO" id="GO:0008233">
    <property type="term" value="F:peptidase activity"/>
    <property type="evidence" value="ECO:0007669"/>
    <property type="project" value="UniProtKB-KW"/>
</dbReference>
<gene>
    <name evidence="2" type="ORF">CVT23_20760</name>
</gene>
<keyword evidence="2" id="KW-0378">Hydrolase</keyword>
<organism evidence="2 3">
    <name type="scientific">Minwuia thermotolerans</name>
    <dbReference type="NCBI Taxonomy" id="2056226"/>
    <lineage>
        <taxon>Bacteria</taxon>
        <taxon>Pseudomonadati</taxon>
        <taxon>Pseudomonadota</taxon>
        <taxon>Alphaproteobacteria</taxon>
        <taxon>Minwuiales</taxon>
        <taxon>Minwuiaceae</taxon>
        <taxon>Minwuia</taxon>
    </lineage>
</organism>
<feature type="transmembrane region" description="Helical" evidence="1">
    <location>
        <begin position="21"/>
        <end position="42"/>
    </location>
</feature>
<evidence type="ECO:0000313" key="2">
    <source>
        <dbReference type="EMBL" id="PJK27724.1"/>
    </source>
</evidence>
<dbReference type="InterPro" id="IPR043504">
    <property type="entry name" value="Peptidase_S1_PA_chymotrypsin"/>
</dbReference>
<dbReference type="Gene3D" id="2.40.10.10">
    <property type="entry name" value="Trypsin-like serine proteases"/>
    <property type="match status" value="2"/>
</dbReference>
<keyword evidence="1" id="KW-0812">Transmembrane</keyword>
<dbReference type="SUPFAM" id="SSF50494">
    <property type="entry name" value="Trypsin-like serine proteases"/>
    <property type="match status" value="1"/>
</dbReference>
<dbReference type="GO" id="GO:0006508">
    <property type="term" value="P:proteolysis"/>
    <property type="evidence" value="ECO:0007669"/>
    <property type="project" value="UniProtKB-KW"/>
</dbReference>
<keyword evidence="1" id="KW-1133">Transmembrane helix</keyword>
<dbReference type="InterPro" id="IPR009003">
    <property type="entry name" value="Peptidase_S1_PA"/>
</dbReference>
<dbReference type="RefSeq" id="WP_109795863.1">
    <property type="nucleotide sequence ID" value="NZ_PHIG01000056.1"/>
</dbReference>
<dbReference type="Proteomes" id="UP000229498">
    <property type="component" value="Unassembled WGS sequence"/>
</dbReference>
<reference evidence="2 3" key="1">
    <citation type="submission" date="2017-11" db="EMBL/GenBank/DDBJ databases">
        <title>Draft genome sequence of Rhizobiales bacterium SY3-13.</title>
        <authorList>
            <person name="Sun C."/>
        </authorList>
    </citation>
    <scope>NUCLEOTIDE SEQUENCE [LARGE SCALE GENOMIC DNA]</scope>
    <source>
        <strain evidence="2 3">SY3-13</strain>
    </source>
</reference>
<evidence type="ECO:0000256" key="1">
    <source>
        <dbReference type="SAM" id="Phobius"/>
    </source>
</evidence>
<evidence type="ECO:0000313" key="3">
    <source>
        <dbReference type="Proteomes" id="UP000229498"/>
    </source>
</evidence>
<keyword evidence="2" id="KW-0645">Protease</keyword>
<dbReference type="AlphaFoldDB" id="A0A2M9FW91"/>
<protein>
    <submittedName>
        <fullName evidence="2">Serine protease</fullName>
    </submittedName>
</protein>
<name>A0A2M9FW91_9PROT</name>
<keyword evidence="3" id="KW-1185">Reference proteome</keyword>